<dbReference type="EMBL" id="CP053746">
    <property type="protein sequence ID" value="QKF52110.1"/>
    <property type="molecule type" value="Genomic_DNA"/>
</dbReference>
<dbReference type="Proteomes" id="UP000501989">
    <property type="component" value="Chromosome"/>
</dbReference>
<keyword evidence="2" id="KW-1185">Reference proteome</keyword>
<gene>
    <name evidence="1" type="ORF">FX982_03091</name>
</gene>
<name>A0A6M8MMA1_9PSED</name>
<evidence type="ECO:0000313" key="2">
    <source>
        <dbReference type="Proteomes" id="UP000501989"/>
    </source>
</evidence>
<protein>
    <submittedName>
        <fullName evidence="1">Uncharacterized protein</fullName>
    </submittedName>
</protein>
<accession>A0A6M8MMA1</accession>
<sequence length="75" mass="8192">MFTQASSRLKPVLAKHCVHPVTLTERELCGTGFSREGVGRHAAELMVFKQASSRLKPVPRKALRVSSETGSDAEL</sequence>
<evidence type="ECO:0000313" key="1">
    <source>
        <dbReference type="EMBL" id="QKF52110.1"/>
    </source>
</evidence>
<organism evidence="1 2">
    <name type="scientific">Pseudomonas graminis</name>
    <dbReference type="NCBI Taxonomy" id="158627"/>
    <lineage>
        <taxon>Bacteria</taxon>
        <taxon>Pseudomonadati</taxon>
        <taxon>Pseudomonadota</taxon>
        <taxon>Gammaproteobacteria</taxon>
        <taxon>Pseudomonadales</taxon>
        <taxon>Pseudomonadaceae</taxon>
        <taxon>Pseudomonas</taxon>
    </lineage>
</organism>
<dbReference type="AlphaFoldDB" id="A0A6M8MMA1"/>
<reference evidence="2" key="1">
    <citation type="submission" date="2019-12" db="EMBL/GenBank/DDBJ databases">
        <title>Endophytic bacteria associated with Panax ginseng seedlings.</title>
        <authorList>
            <person name="Park J.M."/>
            <person name="Shin R."/>
            <person name="Jo S.H."/>
        </authorList>
    </citation>
    <scope>NUCLEOTIDE SEQUENCE [LARGE SCALE GENOMIC DNA]</scope>
    <source>
        <strain evidence="2">PgKB30</strain>
    </source>
</reference>
<proteinExistence type="predicted"/>
<dbReference type="KEGG" id="pgg:FX982_03091"/>